<gene>
    <name evidence="2" type="ORF">GCK32_017622</name>
</gene>
<comment type="caution">
    <text evidence="2">The sequence shown here is derived from an EMBL/GenBank/DDBJ whole genome shotgun (WGS) entry which is preliminary data.</text>
</comment>
<dbReference type="Gene3D" id="2.60.120.200">
    <property type="match status" value="1"/>
</dbReference>
<evidence type="ECO:0000259" key="1">
    <source>
        <dbReference type="Pfam" id="PF00629"/>
    </source>
</evidence>
<dbReference type="EMBL" id="WIXE01000984">
    <property type="protein sequence ID" value="KAK5986120.1"/>
    <property type="molecule type" value="Genomic_DNA"/>
</dbReference>
<protein>
    <recommendedName>
        <fullName evidence="1">MAM domain-containing protein</fullName>
    </recommendedName>
</protein>
<sequence>MGTESSSYHFTSLYTPMFNMQSSASLCLQFNFYVKPSNDGHLYIELRDEKRTTKKQLLRISVSKLPAQKWKEITIPLPAQKGPFKCDLRRSTEFASFKQAVCVENASFNAAVKLGVGGGCVRWARPLRPASDFVTLILAVRFLCGGDLGRLPIIIITNSKSISIDMLISLIVIFLLLQCSNVRATHSFDTNSLPGDGETEVDLLVPVESALNSDPRVFRAKGIDSLPAIGIQVSILIIHWYMRRMLDSFFKIFAFNGF</sequence>
<dbReference type="Pfam" id="PF00629">
    <property type="entry name" value="MAM"/>
    <property type="match status" value="1"/>
</dbReference>
<feature type="domain" description="MAM" evidence="1">
    <location>
        <begin position="10"/>
        <end position="88"/>
    </location>
</feature>
<dbReference type="AlphaFoldDB" id="A0AAN8G4S0"/>
<name>A0AAN8G4S0_TRICO</name>
<accession>A0AAN8G4S0</accession>
<proteinExistence type="predicted"/>
<keyword evidence="3" id="KW-1185">Reference proteome</keyword>
<evidence type="ECO:0000313" key="3">
    <source>
        <dbReference type="Proteomes" id="UP001331761"/>
    </source>
</evidence>
<dbReference type="Proteomes" id="UP001331761">
    <property type="component" value="Unassembled WGS sequence"/>
</dbReference>
<evidence type="ECO:0000313" key="2">
    <source>
        <dbReference type="EMBL" id="KAK5986120.1"/>
    </source>
</evidence>
<organism evidence="2 3">
    <name type="scientific">Trichostrongylus colubriformis</name>
    <name type="common">Black scour worm</name>
    <dbReference type="NCBI Taxonomy" id="6319"/>
    <lineage>
        <taxon>Eukaryota</taxon>
        <taxon>Metazoa</taxon>
        <taxon>Ecdysozoa</taxon>
        <taxon>Nematoda</taxon>
        <taxon>Chromadorea</taxon>
        <taxon>Rhabditida</taxon>
        <taxon>Rhabditina</taxon>
        <taxon>Rhabditomorpha</taxon>
        <taxon>Strongyloidea</taxon>
        <taxon>Trichostrongylidae</taxon>
        <taxon>Trichostrongylus</taxon>
    </lineage>
</organism>
<reference evidence="2 3" key="1">
    <citation type="submission" date="2019-10" db="EMBL/GenBank/DDBJ databases">
        <title>Assembly and Annotation for the nematode Trichostrongylus colubriformis.</title>
        <authorList>
            <person name="Martin J."/>
        </authorList>
    </citation>
    <scope>NUCLEOTIDE SEQUENCE [LARGE SCALE GENOMIC DNA]</scope>
    <source>
        <strain evidence="2">G859</strain>
        <tissue evidence="2">Whole worm</tissue>
    </source>
</reference>
<dbReference type="GO" id="GO:0016020">
    <property type="term" value="C:membrane"/>
    <property type="evidence" value="ECO:0007669"/>
    <property type="project" value="InterPro"/>
</dbReference>
<dbReference type="InterPro" id="IPR000998">
    <property type="entry name" value="MAM_dom"/>
</dbReference>